<reference evidence="1 2" key="1">
    <citation type="submission" date="2015-08" db="EMBL/GenBank/DDBJ databases">
        <title>Next Generation Sequencing and Analysis of the Genome of Puccinia sorghi L Schw, the Causal Agent of Maize Common Rust.</title>
        <authorList>
            <person name="Rochi L."/>
            <person name="Burguener G."/>
            <person name="Darino M."/>
            <person name="Turjanski A."/>
            <person name="Kreff E."/>
            <person name="Dieguez M.J."/>
            <person name="Sacco F."/>
        </authorList>
    </citation>
    <scope>NUCLEOTIDE SEQUENCE [LARGE SCALE GENOMIC DNA]</scope>
    <source>
        <strain evidence="1 2">RO10H11247</strain>
    </source>
</reference>
<keyword evidence="2" id="KW-1185">Reference proteome</keyword>
<dbReference type="STRING" id="27349.A0A0L6UTU2"/>
<dbReference type="Proteomes" id="UP000037035">
    <property type="component" value="Unassembled WGS sequence"/>
</dbReference>
<dbReference type="EMBL" id="LAVV01008804">
    <property type="protein sequence ID" value="KNZ51894.1"/>
    <property type="molecule type" value="Genomic_DNA"/>
</dbReference>
<dbReference type="PANTHER" id="PTHR33096">
    <property type="entry name" value="CXC2 DOMAIN-CONTAINING PROTEIN"/>
    <property type="match status" value="1"/>
</dbReference>
<dbReference type="PANTHER" id="PTHR33096:SF1">
    <property type="entry name" value="CXC1-LIKE CYSTEINE CLUSTER ASSOCIATED WITH KDZ TRANSPOSASES DOMAIN-CONTAINING PROTEIN"/>
    <property type="match status" value="1"/>
</dbReference>
<comment type="caution">
    <text evidence="1">The sequence shown here is derived from an EMBL/GenBank/DDBJ whole genome shotgun (WGS) entry which is preliminary data.</text>
</comment>
<dbReference type="VEuPathDB" id="FungiDB:VP01_3772g1"/>
<proteinExistence type="predicted"/>
<name>A0A0L6UTU2_9BASI</name>
<sequence length="343" mass="39162">MYFVFLACLRGLEVFLETEQEVDKLLNSITEKSNHIKVQLEELTREQGFSSVANGESSIVLIEEELRLHLLLWEAKSELFVQAVNMQAEKRVIANLQSIGAQLGTKLKERIYKISKYQHTSSHTNIGSYDDAEDYPLTYEKFTAFPLDHQFWNDSLYYHSKAPWETNPNVQAGIPVTLTLCQVKEEFQLLAQDLCWAQGWGVAYYNRLADSVSYISNQTNVSTYVQTGVSVLAQGSEELPNNHLDSLHMGGLPRKHKCKLILREMRRHLDVHDLLMDCCDLNQMMCKIRLEDGVRKGVVDGVDKEWEEFVLEAQMDDGEDAEVDLISLMENYAQDGTRAGGEE</sequence>
<accession>A0A0L6UTU2</accession>
<evidence type="ECO:0000313" key="2">
    <source>
        <dbReference type="Proteomes" id="UP000037035"/>
    </source>
</evidence>
<gene>
    <name evidence="1" type="ORF">VP01_3772g1</name>
</gene>
<organism evidence="1 2">
    <name type="scientific">Puccinia sorghi</name>
    <dbReference type="NCBI Taxonomy" id="27349"/>
    <lineage>
        <taxon>Eukaryota</taxon>
        <taxon>Fungi</taxon>
        <taxon>Dikarya</taxon>
        <taxon>Basidiomycota</taxon>
        <taxon>Pucciniomycotina</taxon>
        <taxon>Pucciniomycetes</taxon>
        <taxon>Pucciniales</taxon>
        <taxon>Pucciniaceae</taxon>
        <taxon>Puccinia</taxon>
    </lineage>
</organism>
<dbReference type="OrthoDB" id="2506566at2759"/>
<evidence type="ECO:0000313" key="1">
    <source>
        <dbReference type="EMBL" id="KNZ51894.1"/>
    </source>
</evidence>
<dbReference type="AlphaFoldDB" id="A0A0L6UTU2"/>
<protein>
    <submittedName>
        <fullName evidence="1">Uncharacterized protein</fullName>
    </submittedName>
</protein>